<proteinExistence type="predicted"/>
<dbReference type="Pfam" id="PF00665">
    <property type="entry name" value="rve"/>
    <property type="match status" value="1"/>
</dbReference>
<dbReference type="CDD" id="cd09274">
    <property type="entry name" value="RNase_HI_RT_Ty3"/>
    <property type="match status" value="1"/>
</dbReference>
<organism evidence="5 6">
    <name type="scientific">Arabidopsis suecica</name>
    <name type="common">Swedish thale-cress</name>
    <name type="synonym">Cardaminopsis suecica</name>
    <dbReference type="NCBI Taxonomy" id="45249"/>
    <lineage>
        <taxon>Eukaryota</taxon>
        <taxon>Viridiplantae</taxon>
        <taxon>Streptophyta</taxon>
        <taxon>Embryophyta</taxon>
        <taxon>Tracheophyta</taxon>
        <taxon>Spermatophyta</taxon>
        <taxon>Magnoliopsida</taxon>
        <taxon>eudicotyledons</taxon>
        <taxon>Gunneridae</taxon>
        <taxon>Pentapetalae</taxon>
        <taxon>rosids</taxon>
        <taxon>malvids</taxon>
        <taxon>Brassicales</taxon>
        <taxon>Brassicaceae</taxon>
        <taxon>Camelineae</taxon>
        <taxon>Arabidopsis</taxon>
    </lineage>
</organism>
<dbReference type="GO" id="GO:0015074">
    <property type="term" value="P:DNA integration"/>
    <property type="evidence" value="ECO:0007669"/>
    <property type="project" value="InterPro"/>
</dbReference>
<dbReference type="Proteomes" id="UP000694251">
    <property type="component" value="Chromosome 12"/>
</dbReference>
<dbReference type="InterPro" id="IPR041577">
    <property type="entry name" value="RT_RNaseH_2"/>
</dbReference>
<feature type="domain" description="CCHC-type" evidence="2">
    <location>
        <begin position="325"/>
        <end position="341"/>
    </location>
</feature>
<accession>A0A8T1YNW2</accession>
<dbReference type="PANTHER" id="PTHR35046">
    <property type="entry name" value="ZINC KNUCKLE (CCHC-TYPE) FAMILY PROTEIN"/>
    <property type="match status" value="1"/>
</dbReference>
<dbReference type="Pfam" id="PF00098">
    <property type="entry name" value="zf-CCHC"/>
    <property type="match status" value="1"/>
</dbReference>
<sequence>MPPKKSLQATLEEHNDAFRLMMTEFQQSLSDTLRTTMESAVRTLAQGQQNAAPVLPRQEPLFDGDDEEEDNVFVNHFAPLGEQNQRGARQQRDIIAVPQGDNRRWESGFKLELPEFTGGLQSEDFLDWINITEELLEFKEVPDHMRVSLVATRFRGRASAWWQQLKASRAQAGKEKIVSWEKLKKVMRKAFLPYNYTRTLYTKLQNLRQGSKSVDEYAADFFSLMARNSLMENEEQRVSRFIGGLRSQIQSTLLQFDPLTVSEAHQRALLIEQNSRSQTNTWNAQRARLSSTTESGLVKSLEQSKISDALEGNTSLGHQKPATFKCFKCGETGHRQSNCPNLQRRGLLAVDEPVFDQYGDDNEVADEFEEKMVGDTGSLLVLRRNYLIPHGIEESWLRSNIFQSTCTIRGKVCRLVIDSGSCTNAISEEAVTKLALFTEPHPSPYKIAWLTSSTDIRISRRCRVPFSMGINYKDLVCCDVLPMDACHILLGRPWQYDRRTMHDGFANTHSFLYEGKRITLLPSQTASEPLVISKPVESSPLPIESTKPALLVSKSQIFEEFQTTDIVFFLLLKPQILSLISEAPTDFHGVLTEFQDMFPDELPEGLPPLRGIQHCIDLASNTVLPNRPHYRMSPKEHDELRKQVEDLLAKGYIRESLSPCAVPALLIPKKDGSWRMCVDSRAINKITIHYRFPIPRLDDLLDQIGAASIFSKLDLRSGYHQIRIRPGDEWKTAFKTREGLFEWLVMPFGLSNAPSTFMRVMNEALRPFIGRFVVVYFDDILIFSASLTEHLTHLRDVLLVLRREKLFAATKKCVFGVEQVLFLGYIISSRGLEADPTKISAIQLWPTPRTVTDVRSFHGLASFYRRFVHHFSSIMAPVTDCMKSDSFFWTKEAEMAFQEIKTKLTSAPVLILPDFNIAFELHCDASKAGIGAVLSQSSRPVAFFSEKIAGSRERYSTYDVELYAVVQAVKHWRHYLFHREFVLYTDHDALKHMGSQDKVSARHASWFAYLQQFSFVIKHTAGTLNKVADALSRRHVLLTTLHVSVPGFDVLPDLYPTDPFFGKIWRDTELGIGTVYVIYDGFLFRGAQLCIPECSLRLHLIRELHGEGHIGRDRTLKLVSSSYFWPTLRRDVERFIVRCGICQAAKGKATNSGLYLPLPIPTQPWTDVSMDFVLGLPRTQKGNDSIFVVVDRFSKMVHFIPCKKTTDAMQVAVLFFREVYKLHGLPLSIVSDRDSRFLSHFWRSLWRLLRTKLDMSSAYHPQTDGQTEVTNRALGDLLRCLVGDHIKSWDLVLCQAEFAHNRAVNRSTGFSPFQVVCGYLPRCPADLAISPDRTRFHGRACDFVEEFAAIHDQVHSNLETATAKYKSAVDLHRRDVQFKVGDLVWAVLTKDRFKAGTYNKLKARKIGPLEIVEKINNNAYRLKLPPHMNTADVFNVKHLVPFIAEDDADDSQNSGSNFLLTPGDLM</sequence>
<keyword evidence="1" id="KW-0862">Zinc</keyword>
<dbReference type="InterPro" id="IPR001584">
    <property type="entry name" value="Integrase_cat-core"/>
</dbReference>
<dbReference type="GO" id="GO:0008270">
    <property type="term" value="F:zinc ion binding"/>
    <property type="evidence" value="ECO:0007669"/>
    <property type="project" value="UniProtKB-KW"/>
</dbReference>
<protein>
    <submittedName>
        <fullName evidence="5">Integrase catalytic core</fullName>
    </submittedName>
</protein>
<dbReference type="GO" id="GO:0003676">
    <property type="term" value="F:nucleic acid binding"/>
    <property type="evidence" value="ECO:0007669"/>
    <property type="project" value="InterPro"/>
</dbReference>
<feature type="domain" description="Reverse transcriptase" evidence="3">
    <location>
        <begin position="648"/>
        <end position="827"/>
    </location>
</feature>
<keyword evidence="1" id="KW-0863">Zinc-finger</keyword>
<dbReference type="FunFam" id="3.30.70.270:FF:000020">
    <property type="entry name" value="Transposon Tf2-6 polyprotein-like Protein"/>
    <property type="match status" value="1"/>
</dbReference>
<gene>
    <name evidence="5" type="ORF">ISN44_As12g031360</name>
</gene>
<evidence type="ECO:0000259" key="3">
    <source>
        <dbReference type="PROSITE" id="PS50878"/>
    </source>
</evidence>
<dbReference type="EMBL" id="JAEFBJ010000012">
    <property type="protein sequence ID" value="KAG7547931.1"/>
    <property type="molecule type" value="Genomic_DNA"/>
</dbReference>
<dbReference type="InterPro" id="IPR056924">
    <property type="entry name" value="SH3_Tf2-1"/>
</dbReference>
<comment type="caution">
    <text evidence="5">The sequence shown here is derived from an EMBL/GenBank/DDBJ whole genome shotgun (WGS) entry which is preliminary data.</text>
</comment>
<dbReference type="CDD" id="cd00303">
    <property type="entry name" value="retropepsin_like"/>
    <property type="match status" value="1"/>
</dbReference>
<dbReference type="PROSITE" id="PS50158">
    <property type="entry name" value="ZF_CCHC"/>
    <property type="match status" value="1"/>
</dbReference>
<dbReference type="OrthoDB" id="407598at2759"/>
<dbReference type="PROSITE" id="PS50878">
    <property type="entry name" value="RT_POL"/>
    <property type="match status" value="1"/>
</dbReference>
<dbReference type="Pfam" id="PF17921">
    <property type="entry name" value="Integrase_H2C2"/>
    <property type="match status" value="1"/>
</dbReference>
<keyword evidence="1" id="KW-0479">Metal-binding</keyword>
<dbReference type="InterPro" id="IPR005162">
    <property type="entry name" value="Retrotrans_gag_dom"/>
</dbReference>
<dbReference type="FunFam" id="3.10.20.370:FF:000001">
    <property type="entry name" value="Retrovirus-related Pol polyprotein from transposon 17.6-like protein"/>
    <property type="match status" value="1"/>
</dbReference>
<dbReference type="FunFam" id="3.30.420.10:FF:000032">
    <property type="entry name" value="Retrovirus-related Pol polyprotein from transposon 297-like Protein"/>
    <property type="match status" value="1"/>
</dbReference>
<dbReference type="InterPro" id="IPR001878">
    <property type="entry name" value="Znf_CCHC"/>
</dbReference>
<feature type="domain" description="Integrase catalytic" evidence="4">
    <location>
        <begin position="1160"/>
        <end position="1320"/>
    </location>
</feature>
<dbReference type="InterPro" id="IPR041588">
    <property type="entry name" value="Integrase_H2C2"/>
</dbReference>
<name>A0A8T1YNW2_ARASU</name>
<dbReference type="PROSITE" id="PS50994">
    <property type="entry name" value="INTEGRASE"/>
    <property type="match status" value="1"/>
</dbReference>
<dbReference type="Pfam" id="PF24626">
    <property type="entry name" value="SH3_Tf2-1"/>
    <property type="match status" value="1"/>
</dbReference>
<reference evidence="5 6" key="1">
    <citation type="submission" date="2020-12" db="EMBL/GenBank/DDBJ databases">
        <title>Concerted genomic and epigenomic changes stabilize Arabidopsis allopolyploids.</title>
        <authorList>
            <person name="Chen Z."/>
        </authorList>
    </citation>
    <scope>NUCLEOTIDE SEQUENCE [LARGE SCALE GENOMIC DNA]</scope>
    <source>
        <strain evidence="5">As9502</strain>
        <tissue evidence="5">Leaf</tissue>
    </source>
</reference>
<evidence type="ECO:0000256" key="1">
    <source>
        <dbReference type="PROSITE-ProRule" id="PRU00047"/>
    </source>
</evidence>
<dbReference type="Pfam" id="PF00078">
    <property type="entry name" value="RVT_1"/>
    <property type="match status" value="1"/>
</dbReference>
<evidence type="ECO:0000313" key="6">
    <source>
        <dbReference type="Proteomes" id="UP000694251"/>
    </source>
</evidence>
<evidence type="ECO:0000313" key="5">
    <source>
        <dbReference type="EMBL" id="KAG7547931.1"/>
    </source>
</evidence>
<keyword evidence="6" id="KW-1185">Reference proteome</keyword>
<evidence type="ECO:0000259" key="4">
    <source>
        <dbReference type="PROSITE" id="PS50994"/>
    </source>
</evidence>
<dbReference type="Pfam" id="PF03732">
    <property type="entry name" value="Retrotrans_gag"/>
    <property type="match status" value="1"/>
</dbReference>
<dbReference type="SMART" id="SM00343">
    <property type="entry name" value="ZnF_C2HC"/>
    <property type="match status" value="1"/>
</dbReference>
<evidence type="ECO:0000259" key="2">
    <source>
        <dbReference type="PROSITE" id="PS50158"/>
    </source>
</evidence>
<dbReference type="CDD" id="cd01647">
    <property type="entry name" value="RT_LTR"/>
    <property type="match status" value="1"/>
</dbReference>
<dbReference type="Pfam" id="PF17919">
    <property type="entry name" value="RT_RNaseH_2"/>
    <property type="match status" value="1"/>
</dbReference>
<dbReference type="PANTHER" id="PTHR35046:SF18">
    <property type="entry name" value="RNA-DIRECTED DNA POLYMERASE"/>
    <property type="match status" value="1"/>
</dbReference>
<dbReference type="InterPro" id="IPR000477">
    <property type="entry name" value="RT_dom"/>
</dbReference>